<evidence type="ECO:0000256" key="4">
    <source>
        <dbReference type="ARBA" id="ARBA00022801"/>
    </source>
</evidence>
<dbReference type="RefSeq" id="WP_309635917.1">
    <property type="nucleotide sequence ID" value="NZ_JARWAL010000003.1"/>
</dbReference>
<dbReference type="Gene3D" id="3.30.830.10">
    <property type="entry name" value="Metalloenzyme, LuxS/M16 peptidase-like"/>
    <property type="match status" value="2"/>
</dbReference>
<keyword evidence="2" id="KW-0645">Protease</keyword>
<proteinExistence type="inferred from homology"/>
<dbReference type="PANTHER" id="PTHR43690">
    <property type="entry name" value="NARDILYSIN"/>
    <property type="match status" value="1"/>
</dbReference>
<protein>
    <submittedName>
        <fullName evidence="9">Insulinase family protein</fullName>
    </submittedName>
</protein>
<feature type="domain" description="Coenzyme PQQ synthesis protein F-like C-terminal lobe" evidence="8">
    <location>
        <begin position="638"/>
        <end position="727"/>
    </location>
</feature>
<evidence type="ECO:0000256" key="1">
    <source>
        <dbReference type="ARBA" id="ARBA00007261"/>
    </source>
</evidence>
<dbReference type="InterPro" id="IPR054734">
    <property type="entry name" value="PqqF-like_C_4"/>
</dbReference>
<dbReference type="Proteomes" id="UP001252270">
    <property type="component" value="Unassembled WGS sequence"/>
</dbReference>
<feature type="domain" description="Peptidase M16 N-terminal" evidence="7">
    <location>
        <begin position="32"/>
        <end position="147"/>
    </location>
</feature>
<keyword evidence="5" id="KW-0862">Zinc</keyword>
<evidence type="ECO:0000313" key="9">
    <source>
        <dbReference type="EMBL" id="MDR5892024.1"/>
    </source>
</evidence>
<accession>A0ABU1GJ33</accession>
<keyword evidence="4" id="KW-0378">Hydrolase</keyword>
<keyword evidence="10" id="KW-1185">Reference proteome</keyword>
<dbReference type="InterPro" id="IPR050626">
    <property type="entry name" value="Peptidase_M16"/>
</dbReference>
<evidence type="ECO:0000259" key="7">
    <source>
        <dbReference type="Pfam" id="PF00675"/>
    </source>
</evidence>
<dbReference type="Pfam" id="PF00675">
    <property type="entry name" value="Peptidase_M16"/>
    <property type="match status" value="1"/>
</dbReference>
<evidence type="ECO:0000256" key="5">
    <source>
        <dbReference type="ARBA" id="ARBA00022833"/>
    </source>
</evidence>
<gene>
    <name evidence="9" type="ORF">QC820_04285</name>
</gene>
<dbReference type="Pfam" id="PF22456">
    <property type="entry name" value="PqqF-like_C_4"/>
    <property type="match status" value="1"/>
</dbReference>
<comment type="similarity">
    <text evidence="1">Belongs to the peptidase M16 family.</text>
</comment>
<dbReference type="EMBL" id="JARWAL010000003">
    <property type="protein sequence ID" value="MDR5892024.1"/>
    <property type="molecule type" value="Genomic_DNA"/>
</dbReference>
<dbReference type="SUPFAM" id="SSF63411">
    <property type="entry name" value="LuxS/MPP-like metallohydrolase"/>
    <property type="match status" value="2"/>
</dbReference>
<sequence>MTDWRELPPRGLPPGSRLAEGRLANGLEVRLAEVPAARQARLALGVAAGWLDEPPRHRGLAHLLEHCLFHPRREGLALADWVGAVGGRYNARTSEATTDYHLSLPAAQLAEGLARLVDLVAAPDLLTDEAAPEAVAREIAVIDAEFRARRGDPALHRLAALSRLVAVEHPARGCHAGHRLSLGGAPCPALRAFHRRHYRASRMVLASLAPQPLAHQWAAIQAAGQRLPGGGGGHAVGVSNAAAWRWTAPGGVAWRSPGVSGALELLWPLQPGTRAQHADALEALALGLEDGELAAALCRRGWLQDLSATAWPEGAGEALALTLRLSESGERHWGEAAELCRSRLASLLARSDDPGAPARLPEEALATWPQRQVRRHCALNRCRAEAPAPAVQLSGTLPRLLLACRELPPGQVRRVPESATPWVPLAWPRRGPPPPPWPGDADPVRWVAASQRRGHQGEPRRCAERPLTVWRGGTSRRPWLCLGWPASGERLAAWETASLPLRQAFRARGGELWLGEDARGAWLALRGEEALPPVALALLEAWPRAALPRAPGAGLLAQRLLARLSQAEATPSLPLCWAEAPPAPMLRRRLLEVASAAVAGGRPDRRREASVAPQGEGTALMLLFQGESTPLERLCLRLLGQCHDRPFLVEMRERRGLGYVAAVRYREAAGRPRLGYVVQSPGADAETLRLAIEGFLVVQGRALLPSGGDELARRLAALRADLAVPESEAEAWRCQWQALREGTCEPDWRRLERALEALDGDVLRGCLERLLARPDAWQWHRLQAAACHLGRSGAAGERHSSAISPRSGAP</sequence>
<evidence type="ECO:0000256" key="3">
    <source>
        <dbReference type="ARBA" id="ARBA00022723"/>
    </source>
</evidence>
<evidence type="ECO:0000259" key="8">
    <source>
        <dbReference type="Pfam" id="PF22456"/>
    </source>
</evidence>
<name>A0ABU1GJ33_9GAMM</name>
<dbReference type="InterPro" id="IPR011249">
    <property type="entry name" value="Metalloenz_LuxS/M16"/>
</dbReference>
<evidence type="ECO:0000256" key="6">
    <source>
        <dbReference type="ARBA" id="ARBA00023049"/>
    </source>
</evidence>
<organism evidence="9 10">
    <name type="scientific">Halomonas mongoliensis</name>
    <dbReference type="NCBI Taxonomy" id="321265"/>
    <lineage>
        <taxon>Bacteria</taxon>
        <taxon>Pseudomonadati</taxon>
        <taxon>Pseudomonadota</taxon>
        <taxon>Gammaproteobacteria</taxon>
        <taxon>Oceanospirillales</taxon>
        <taxon>Halomonadaceae</taxon>
        <taxon>Halomonas</taxon>
    </lineage>
</organism>
<evidence type="ECO:0000256" key="2">
    <source>
        <dbReference type="ARBA" id="ARBA00022670"/>
    </source>
</evidence>
<reference evidence="9 10" key="1">
    <citation type="submission" date="2023-04" db="EMBL/GenBank/DDBJ databases">
        <title>A long-awaited taxogenomic arrangement of the family Halomonadaceae.</title>
        <authorList>
            <person name="De La Haba R."/>
            <person name="Chuvochina M."/>
            <person name="Wittouck S."/>
            <person name="Arahal D.R."/>
            <person name="Sanchez-Porro C."/>
            <person name="Hugenholtz P."/>
            <person name="Ventosa A."/>
        </authorList>
    </citation>
    <scope>NUCLEOTIDE SEQUENCE [LARGE SCALE GENOMIC DNA]</scope>
    <source>
        <strain evidence="9 10">DSM 17332</strain>
    </source>
</reference>
<dbReference type="InterPro" id="IPR011765">
    <property type="entry name" value="Pept_M16_N"/>
</dbReference>
<keyword evidence="3" id="KW-0479">Metal-binding</keyword>
<keyword evidence="6" id="KW-0482">Metalloprotease</keyword>
<dbReference type="PANTHER" id="PTHR43690:SF18">
    <property type="entry name" value="INSULIN-DEGRADING ENZYME-RELATED"/>
    <property type="match status" value="1"/>
</dbReference>
<comment type="caution">
    <text evidence="9">The sequence shown here is derived from an EMBL/GenBank/DDBJ whole genome shotgun (WGS) entry which is preliminary data.</text>
</comment>
<evidence type="ECO:0000313" key="10">
    <source>
        <dbReference type="Proteomes" id="UP001252270"/>
    </source>
</evidence>